<sequence>MLRRRNTNKWKLVSFCWLCCCLMACIDDFEIENITDVLEGYLVVDARITDWNGKQTIFLSRTFALEDSEPSPEKGALVAIIDEMGGRIGFQEIAPGNYTNEGNLSLKSSSIYKLEIITRDGVRYMSEEVRLPNKVPIVDLRAEGRLNGFSSDGLAILLDNGGIPDQSGYFRFEFEETYQIVAPYPNPFDWDEIDYDINDGDGWEVTIAGRTEPVNICYGNSASRDIILSSTEDLLSGGLDDFVVRFIAKDNPIISHRYSILVKQYHHDINARAFFETLNSFSSLESIFSNVQTGRLEGNIQVQNSDVTLVFGYFELSSYSEKRLFLNYRDFFPDEELPPYFMNCATGAPALYPRGFHLTPAEGGGFVIDGTNSSPLIEGILAGLYAYHADNDDFENLLSEGSPLGGLAPFLVKPLGCVDCGTFGSYEKPDFWID</sequence>
<feature type="signal peptide" evidence="1">
    <location>
        <begin position="1"/>
        <end position="26"/>
    </location>
</feature>
<keyword evidence="3" id="KW-1185">Reference proteome</keyword>
<evidence type="ECO:0000313" key="2">
    <source>
        <dbReference type="EMBL" id="RRQ48712.1"/>
    </source>
</evidence>
<name>A0A3R8RME7_9FLAO</name>
<feature type="chain" id="PRO_5018577357" evidence="1">
    <location>
        <begin position="27"/>
        <end position="434"/>
    </location>
</feature>
<dbReference type="EMBL" id="QUSX01000002">
    <property type="protein sequence ID" value="RRQ48712.1"/>
    <property type="molecule type" value="Genomic_DNA"/>
</dbReference>
<evidence type="ECO:0000313" key="3">
    <source>
        <dbReference type="Proteomes" id="UP000286990"/>
    </source>
</evidence>
<dbReference type="OrthoDB" id="1062680at2"/>
<proteinExistence type="predicted"/>
<dbReference type="Proteomes" id="UP000286990">
    <property type="component" value="Unassembled WGS sequence"/>
</dbReference>
<reference evidence="3" key="1">
    <citation type="submission" date="2018-12" db="EMBL/GenBank/DDBJ databases">
        <title>Maribacter lutimaris sp. nov., isolated from marine sediment.</title>
        <authorList>
            <person name="Kim K.K."/>
        </authorList>
    </citation>
    <scope>NUCLEOTIDE SEQUENCE [LARGE SCALE GENOMIC DNA]</scope>
    <source>
        <strain evidence="3">PoM-212</strain>
    </source>
</reference>
<organism evidence="2 3">
    <name type="scientific">Maribacter algicola</name>
    <dbReference type="NCBI Taxonomy" id="2498892"/>
    <lineage>
        <taxon>Bacteria</taxon>
        <taxon>Pseudomonadati</taxon>
        <taxon>Bacteroidota</taxon>
        <taxon>Flavobacteriia</taxon>
        <taxon>Flavobacteriales</taxon>
        <taxon>Flavobacteriaceae</taxon>
        <taxon>Maribacter</taxon>
    </lineage>
</organism>
<protein>
    <submittedName>
        <fullName evidence="2">DUF4249 domain-containing protein</fullName>
    </submittedName>
</protein>
<keyword evidence="1" id="KW-0732">Signal</keyword>
<accession>A0A3R8RME7</accession>
<gene>
    <name evidence="2" type="ORF">DZC72_13615</name>
</gene>
<dbReference type="AlphaFoldDB" id="A0A3R8RME7"/>
<comment type="caution">
    <text evidence="2">The sequence shown here is derived from an EMBL/GenBank/DDBJ whole genome shotgun (WGS) entry which is preliminary data.</text>
</comment>
<dbReference type="Pfam" id="PF14054">
    <property type="entry name" value="DUF4249"/>
    <property type="match status" value="1"/>
</dbReference>
<evidence type="ECO:0000256" key="1">
    <source>
        <dbReference type="SAM" id="SignalP"/>
    </source>
</evidence>
<dbReference type="InterPro" id="IPR025345">
    <property type="entry name" value="DUF4249"/>
</dbReference>